<proteinExistence type="predicted"/>
<dbReference type="EMBL" id="JAEKNS010000157">
    <property type="protein sequence ID" value="MBJ7596332.1"/>
    <property type="molecule type" value="Genomic_DNA"/>
</dbReference>
<gene>
    <name evidence="2" type="ORF">JF886_16000</name>
</gene>
<evidence type="ECO:0000256" key="1">
    <source>
        <dbReference type="SAM" id="Phobius"/>
    </source>
</evidence>
<accession>A0A934NBH9</accession>
<sequence>MNAKVAYAGQRLWYDRGRLLALVAVVVVLVVTAVVGVKVLTGSGSGHPQLAFAPPITKPTPTPDPIKAAIVQAYKNATAAYVHAATTGNPTDPALAATALGVAEVTETLNLQKDVALHIISRGSIKVGHPRVESISSVPGTPNSTAQLTDCVQDDLNGYNVQTGVPVNAQTGLPLPPGQTPGPPQAERIVATLGEVGGVWKLLDEQLTVVASCPAD</sequence>
<keyword evidence="1" id="KW-0472">Membrane</keyword>
<keyword evidence="1" id="KW-0812">Transmembrane</keyword>
<keyword evidence="1" id="KW-1133">Transmembrane helix</keyword>
<dbReference type="AlphaFoldDB" id="A0A934NBH9"/>
<evidence type="ECO:0000313" key="3">
    <source>
        <dbReference type="Proteomes" id="UP000606991"/>
    </source>
</evidence>
<reference evidence="2 3" key="1">
    <citation type="submission" date="2020-10" db="EMBL/GenBank/DDBJ databases">
        <title>Ca. Dormibacterota MAGs.</title>
        <authorList>
            <person name="Montgomery K."/>
        </authorList>
    </citation>
    <scope>NUCLEOTIDE SEQUENCE [LARGE SCALE GENOMIC DNA]</scope>
    <source>
        <strain evidence="2">SC8812_S17_18</strain>
    </source>
</reference>
<protein>
    <submittedName>
        <fullName evidence="2">Uncharacterized protein</fullName>
    </submittedName>
</protein>
<organism evidence="2 3">
    <name type="scientific">Candidatus Aeolococcus gillhamiae</name>
    <dbReference type="NCBI Taxonomy" id="3127015"/>
    <lineage>
        <taxon>Bacteria</taxon>
        <taxon>Bacillati</taxon>
        <taxon>Candidatus Dormiibacterota</taxon>
        <taxon>Candidatus Dormibacteria</taxon>
        <taxon>Candidatus Aeolococcales</taxon>
        <taxon>Candidatus Aeolococcaceae</taxon>
        <taxon>Candidatus Aeolococcus</taxon>
    </lineage>
</organism>
<name>A0A934NBH9_9BACT</name>
<comment type="caution">
    <text evidence="2">The sequence shown here is derived from an EMBL/GenBank/DDBJ whole genome shotgun (WGS) entry which is preliminary data.</text>
</comment>
<feature type="transmembrane region" description="Helical" evidence="1">
    <location>
        <begin position="20"/>
        <end position="40"/>
    </location>
</feature>
<dbReference type="RefSeq" id="WP_337314279.1">
    <property type="nucleotide sequence ID" value="NZ_JAEKNS010000157.1"/>
</dbReference>
<evidence type="ECO:0000313" key="2">
    <source>
        <dbReference type="EMBL" id="MBJ7596332.1"/>
    </source>
</evidence>
<dbReference type="Proteomes" id="UP000606991">
    <property type="component" value="Unassembled WGS sequence"/>
</dbReference>